<accession>A0AC35F0D3</accession>
<dbReference type="Proteomes" id="UP000887580">
    <property type="component" value="Unplaced"/>
</dbReference>
<dbReference type="WBParaSite" id="PS1159_v2.g12535.t1">
    <property type="protein sequence ID" value="PS1159_v2.g12535.t1"/>
    <property type="gene ID" value="PS1159_v2.g12535"/>
</dbReference>
<reference evidence="2" key="1">
    <citation type="submission" date="2022-11" db="UniProtKB">
        <authorList>
            <consortium name="WormBaseParasite"/>
        </authorList>
    </citation>
    <scope>IDENTIFICATION</scope>
</reference>
<name>A0AC35F0D3_9BILA</name>
<evidence type="ECO:0000313" key="1">
    <source>
        <dbReference type="Proteomes" id="UP000887580"/>
    </source>
</evidence>
<protein>
    <submittedName>
        <fullName evidence="2">EF-hand domain-containing protein</fullName>
    </submittedName>
</protein>
<proteinExistence type="predicted"/>
<organism evidence="1 2">
    <name type="scientific">Panagrolaimus sp. PS1159</name>
    <dbReference type="NCBI Taxonomy" id="55785"/>
    <lineage>
        <taxon>Eukaryota</taxon>
        <taxon>Metazoa</taxon>
        <taxon>Ecdysozoa</taxon>
        <taxon>Nematoda</taxon>
        <taxon>Chromadorea</taxon>
        <taxon>Rhabditida</taxon>
        <taxon>Tylenchina</taxon>
        <taxon>Panagrolaimomorpha</taxon>
        <taxon>Panagrolaimoidea</taxon>
        <taxon>Panagrolaimidae</taxon>
        <taxon>Panagrolaimus</taxon>
    </lineage>
</organism>
<sequence>MPEKRQYEDELSSEQLDEFKEAFKLFDKDGDGKITCSELSEVFQRLGKAPSDSELRDMVNEIDEDGMLYSVFLKKLF</sequence>
<evidence type="ECO:0000313" key="2">
    <source>
        <dbReference type="WBParaSite" id="PS1159_v2.g12535.t1"/>
    </source>
</evidence>